<evidence type="ECO:0000256" key="1">
    <source>
        <dbReference type="ARBA" id="ARBA00001947"/>
    </source>
</evidence>
<dbReference type="InterPro" id="IPR036291">
    <property type="entry name" value="NAD(P)-bd_dom_sf"/>
</dbReference>
<keyword evidence="5" id="KW-0560">Oxidoreductase</keyword>
<dbReference type="Pfam" id="PF08240">
    <property type="entry name" value="ADH_N"/>
    <property type="match status" value="1"/>
</dbReference>
<organism evidence="7 8">
    <name type="scientific">Nakamurella endophytica</name>
    <dbReference type="NCBI Taxonomy" id="1748367"/>
    <lineage>
        <taxon>Bacteria</taxon>
        <taxon>Bacillati</taxon>
        <taxon>Actinomycetota</taxon>
        <taxon>Actinomycetes</taxon>
        <taxon>Nakamurellales</taxon>
        <taxon>Nakamurellaceae</taxon>
        <taxon>Nakamurella</taxon>
    </lineage>
</organism>
<evidence type="ECO:0000256" key="3">
    <source>
        <dbReference type="ARBA" id="ARBA00022723"/>
    </source>
</evidence>
<reference evidence="7" key="1">
    <citation type="journal article" date="2014" name="Int. J. Syst. Evol. Microbiol.">
        <title>Complete genome sequence of Corynebacterium casei LMG S-19264T (=DSM 44701T), isolated from a smear-ripened cheese.</title>
        <authorList>
            <consortium name="US DOE Joint Genome Institute (JGI-PGF)"/>
            <person name="Walter F."/>
            <person name="Albersmeier A."/>
            <person name="Kalinowski J."/>
            <person name="Ruckert C."/>
        </authorList>
    </citation>
    <scope>NUCLEOTIDE SEQUENCE</scope>
    <source>
        <strain evidence="7">CGMCC 4.7308</strain>
    </source>
</reference>
<evidence type="ECO:0000256" key="2">
    <source>
        <dbReference type="ARBA" id="ARBA00008072"/>
    </source>
</evidence>
<name>A0A917WEB4_9ACTN</name>
<comment type="similarity">
    <text evidence="2">Belongs to the zinc-containing alcohol dehydrogenase family.</text>
</comment>
<dbReference type="InterPro" id="IPR011032">
    <property type="entry name" value="GroES-like_sf"/>
</dbReference>
<accession>A0A917WEB4</accession>
<dbReference type="PANTHER" id="PTHR43350:SF19">
    <property type="entry name" value="D-GULOSIDE 3-DEHYDROGENASE"/>
    <property type="match status" value="1"/>
</dbReference>
<dbReference type="RefSeq" id="WP_188941078.1">
    <property type="nucleotide sequence ID" value="NZ_BMNA01000003.1"/>
</dbReference>
<dbReference type="InterPro" id="IPR013149">
    <property type="entry name" value="ADH-like_C"/>
</dbReference>
<keyword evidence="8" id="KW-1185">Reference proteome</keyword>
<dbReference type="Pfam" id="PF00107">
    <property type="entry name" value="ADH_zinc_N"/>
    <property type="match status" value="1"/>
</dbReference>
<gene>
    <name evidence="7" type="ORF">GCM10011594_16830</name>
</gene>
<evidence type="ECO:0000256" key="4">
    <source>
        <dbReference type="ARBA" id="ARBA00022833"/>
    </source>
</evidence>
<dbReference type="Gene3D" id="3.40.50.720">
    <property type="entry name" value="NAD(P)-binding Rossmann-like Domain"/>
    <property type="match status" value="1"/>
</dbReference>
<sequence length="317" mass="33982">MRISEVVAPRTSVVREVADPDPGPDEVLVDVLACGVCTSDLRPWQRGGTPEKPVRLGHEIVGRVVRLGAQDIGVPVGALVTGLGSPGFATRMLMQRTAVTPVASGIDPLLSIGEPLACLKEAIDRSGTRPGDRVGVVGLGFMGLACVQLLRHEMPVEIVGVDPSAAARRHGLRNGCDRVFQPENLPEELVADDLPSTDDRRLDLVLEATGSTPGLELAGRLVRPYGRLCVVGYHHAGTAKFDMRLWYKGATVVNGFSPDRRRTMVAMRAALALVADGSVDYRPLLTHRFGLDQVDAAYALMENRPDDFVKSVVVLGS</sequence>
<dbReference type="Proteomes" id="UP000655208">
    <property type="component" value="Unassembled WGS sequence"/>
</dbReference>
<evidence type="ECO:0000256" key="5">
    <source>
        <dbReference type="ARBA" id="ARBA00023002"/>
    </source>
</evidence>
<protein>
    <submittedName>
        <fullName evidence="7">Zn-containing dehydrogenase</fullName>
    </submittedName>
</protein>
<dbReference type="SUPFAM" id="SSF50129">
    <property type="entry name" value="GroES-like"/>
    <property type="match status" value="1"/>
</dbReference>
<feature type="domain" description="Enoyl reductase (ER)" evidence="6">
    <location>
        <begin position="7"/>
        <end position="315"/>
    </location>
</feature>
<reference evidence="7" key="2">
    <citation type="submission" date="2020-09" db="EMBL/GenBank/DDBJ databases">
        <authorList>
            <person name="Sun Q."/>
            <person name="Zhou Y."/>
        </authorList>
    </citation>
    <scope>NUCLEOTIDE SEQUENCE</scope>
    <source>
        <strain evidence="7">CGMCC 4.7308</strain>
    </source>
</reference>
<evidence type="ECO:0000259" key="6">
    <source>
        <dbReference type="SMART" id="SM00829"/>
    </source>
</evidence>
<comment type="caution">
    <text evidence="7">The sequence shown here is derived from an EMBL/GenBank/DDBJ whole genome shotgun (WGS) entry which is preliminary data.</text>
</comment>
<dbReference type="AlphaFoldDB" id="A0A917WEB4"/>
<evidence type="ECO:0000313" key="7">
    <source>
        <dbReference type="EMBL" id="GGL97611.1"/>
    </source>
</evidence>
<dbReference type="InterPro" id="IPR020843">
    <property type="entry name" value="ER"/>
</dbReference>
<dbReference type="InterPro" id="IPR013154">
    <property type="entry name" value="ADH-like_N"/>
</dbReference>
<keyword evidence="3" id="KW-0479">Metal-binding</keyword>
<dbReference type="SMART" id="SM00829">
    <property type="entry name" value="PKS_ER"/>
    <property type="match status" value="1"/>
</dbReference>
<dbReference type="Gene3D" id="3.90.180.10">
    <property type="entry name" value="Medium-chain alcohol dehydrogenases, catalytic domain"/>
    <property type="match status" value="2"/>
</dbReference>
<dbReference type="PANTHER" id="PTHR43350">
    <property type="entry name" value="NAD-DEPENDENT ALCOHOL DEHYDROGENASE"/>
    <property type="match status" value="1"/>
</dbReference>
<dbReference type="GO" id="GO:0016491">
    <property type="term" value="F:oxidoreductase activity"/>
    <property type="evidence" value="ECO:0007669"/>
    <property type="project" value="UniProtKB-KW"/>
</dbReference>
<evidence type="ECO:0000313" key="8">
    <source>
        <dbReference type="Proteomes" id="UP000655208"/>
    </source>
</evidence>
<dbReference type="SUPFAM" id="SSF51735">
    <property type="entry name" value="NAD(P)-binding Rossmann-fold domains"/>
    <property type="match status" value="1"/>
</dbReference>
<comment type="cofactor">
    <cofactor evidence="1">
        <name>Zn(2+)</name>
        <dbReference type="ChEBI" id="CHEBI:29105"/>
    </cofactor>
</comment>
<keyword evidence="4" id="KW-0862">Zinc</keyword>
<dbReference type="EMBL" id="BMNA01000003">
    <property type="protein sequence ID" value="GGL97611.1"/>
    <property type="molecule type" value="Genomic_DNA"/>
</dbReference>
<proteinExistence type="inferred from homology"/>
<dbReference type="GO" id="GO:0046872">
    <property type="term" value="F:metal ion binding"/>
    <property type="evidence" value="ECO:0007669"/>
    <property type="project" value="UniProtKB-KW"/>
</dbReference>